<gene>
    <name evidence="4" type="ORF">H9897_01120</name>
</gene>
<protein>
    <submittedName>
        <fullName evidence="4">Transglutaminase family protein</fullName>
    </submittedName>
</protein>
<sequence>MKKKSKLLISAASLSLLTVLSVPTILTSCSNNNNSTIKEYSMSFQTSSTYSLGDNSLLPSDVNNEWIKNKVIENKTSIFSIINEPANFDWNSNLSISDVNASNSNGELSFKCSLNKSDQNSQTIDKTITFTGFKTQQVNNNYSIVFKDTTSSYKLGDSSILPSSIDSDWIKNKIIDDKNSIFSISNEPANFDWRNNLSISNINADDSNGQLSFNCSLNKSNQNGQTINKTLTFTGFKTQQVNNYYSIAFNNTPSYAFGDSATLPSNVNSDWIKAKVIQYKNLIFSINNAPADFDWNSNLSISILSTDNTNGQLSFNVTLNHATDNPANTSTISKQLTFTGFLTNTSTSNNGILSPVNPDNIPSDIPQKAPESAEEKRWGNVLLPKINDSEITMDHLVKMLDDHMGNTNYVKVTFGERKISSKLMADAFAKWITTRWKYFPYFGFSNPVFRINIKDENGNKITWKLIKDFNKPEYIEKTYYVDYLSTNKDEIFDYYAQKWLIPGYSKNTFIEFVNDFLNLISYDMDGIDKVMTAYFYVANILRYSDSPSIETTIIKHIGVCADYSSLMALLLNMVGVPALPMVTSHHKINYTALHQIVWVYINDLYDGTTKKWYALDPTFAYSSGGSYGKPISFWPTNLNIENVIFNFNSDPYKIYPNDPHYNSCLFFNAPWKTLYDNNMVETRPIPSNLVSPKYTNKSNPVYYNGYWYYYCYDANFSGINNNKLVRSKFITEKNNYEVVIDFSNPKNPDPNNLGFNISQDICDLFKHFSTASFSYHAFGYNEKIVLCTNVKPDDYNNSVKFLIIDLNTKQCKLINQTVDIRSASLKKFNFYIKDGEIYYTNDPYGTGQNSWYDKTYAKLTLTPEEYNFLNSSSDSRSKLFRKLVSYRTIAGTYLIGDDPVSEVSEQSKRNFMQYLYNLEQQLNNNQITDFDAKMKELDSKYNDFIPPITSQGIIKTNELSDVYQYDKSYVNAIDSLPMNKLILMDNLSDFNANDNNTEFDIYYSKTKEGPYTKVRDGLSVEGTGINVRLSDIGQTSYDGYYYFEYYPYGLYDQRKKSKTFEIQVVERKTLPDYEGLYSQSLRNTNYYVDSPNWYNNRIALSFKLNGMSNIQNPIDLKLKYINFDTKEISTLDTKTINGGTSSFVVEKWALDRPSQKNHGIYWVEYTTSANNNSYKFFSNFYFHFTKNDIDNFNVSEWASLSNLIN</sequence>
<feature type="domain" description="Lipoprotein-associated type-17" evidence="3">
    <location>
        <begin position="149"/>
        <end position="238"/>
    </location>
</feature>
<reference evidence="4" key="2">
    <citation type="submission" date="2021-04" db="EMBL/GenBank/DDBJ databases">
        <authorList>
            <person name="Gilroy R."/>
        </authorList>
    </citation>
    <scope>NUCLEOTIDE SEQUENCE</scope>
    <source>
        <strain evidence="4">A5-1222</strain>
    </source>
</reference>
<evidence type="ECO:0000259" key="3">
    <source>
        <dbReference type="Pfam" id="PF04200"/>
    </source>
</evidence>
<dbReference type="Gene3D" id="3.10.620.30">
    <property type="match status" value="1"/>
</dbReference>
<feature type="domain" description="Lipoprotein-associated type-17" evidence="3">
    <location>
        <begin position="45"/>
        <end position="135"/>
    </location>
</feature>
<accession>A0A9E2KWI9</accession>
<evidence type="ECO:0000313" key="4">
    <source>
        <dbReference type="EMBL" id="MBU3830745.1"/>
    </source>
</evidence>
<evidence type="ECO:0000313" key="5">
    <source>
        <dbReference type="Proteomes" id="UP000824247"/>
    </source>
</evidence>
<proteinExistence type="predicted"/>
<dbReference type="InterPro" id="IPR002931">
    <property type="entry name" value="Transglutaminase-like"/>
</dbReference>
<evidence type="ECO:0000256" key="1">
    <source>
        <dbReference type="SAM" id="SignalP"/>
    </source>
</evidence>
<feature type="domain" description="Lipoprotein-associated type-17" evidence="3">
    <location>
        <begin position="256"/>
        <end position="343"/>
    </location>
</feature>
<comment type="caution">
    <text evidence="4">The sequence shown here is derived from an EMBL/GenBank/DDBJ whole genome shotgun (WGS) entry which is preliminary data.</text>
</comment>
<feature type="chain" id="PRO_5038695437" evidence="1">
    <location>
        <begin position="22"/>
        <end position="1205"/>
    </location>
</feature>
<dbReference type="Pfam" id="PF01841">
    <property type="entry name" value="Transglut_core"/>
    <property type="match status" value="1"/>
</dbReference>
<keyword evidence="1" id="KW-0732">Signal</keyword>
<dbReference type="Proteomes" id="UP000824247">
    <property type="component" value="Unassembled WGS sequence"/>
</dbReference>
<feature type="domain" description="Transglutaminase-like" evidence="2">
    <location>
        <begin position="525"/>
        <end position="617"/>
    </location>
</feature>
<organism evidence="4 5">
    <name type="scientific">Candidatus Ureaplasma intestinipullorum</name>
    <dbReference type="NCBI Taxonomy" id="2838770"/>
    <lineage>
        <taxon>Bacteria</taxon>
        <taxon>Bacillati</taxon>
        <taxon>Mycoplasmatota</taxon>
        <taxon>Mycoplasmoidales</taxon>
        <taxon>Mycoplasmoidaceae</taxon>
        <taxon>Ureaplasma</taxon>
    </lineage>
</organism>
<reference evidence="4" key="1">
    <citation type="journal article" date="2021" name="PeerJ">
        <title>Extensive microbial diversity within the chicken gut microbiome revealed by metagenomics and culture.</title>
        <authorList>
            <person name="Gilroy R."/>
            <person name="Ravi A."/>
            <person name="Getino M."/>
            <person name="Pursley I."/>
            <person name="Horton D.L."/>
            <person name="Alikhan N.F."/>
            <person name="Baker D."/>
            <person name="Gharbi K."/>
            <person name="Hall N."/>
            <person name="Watson M."/>
            <person name="Adriaenssens E.M."/>
            <person name="Foster-Nyarko E."/>
            <person name="Jarju S."/>
            <person name="Secka A."/>
            <person name="Antonio M."/>
            <person name="Oren A."/>
            <person name="Chaudhuri R.R."/>
            <person name="La Ragione R."/>
            <person name="Hildebrand F."/>
            <person name="Pallen M.J."/>
        </authorList>
    </citation>
    <scope>NUCLEOTIDE SEQUENCE</scope>
    <source>
        <strain evidence="4">A5-1222</strain>
    </source>
</reference>
<evidence type="ECO:0000259" key="2">
    <source>
        <dbReference type="Pfam" id="PF01841"/>
    </source>
</evidence>
<dbReference type="InterPro" id="IPR007326">
    <property type="entry name" value="Lipoprotein-assoc_dom"/>
</dbReference>
<feature type="signal peptide" evidence="1">
    <location>
        <begin position="1"/>
        <end position="21"/>
    </location>
</feature>
<dbReference type="PROSITE" id="PS51257">
    <property type="entry name" value="PROKAR_LIPOPROTEIN"/>
    <property type="match status" value="1"/>
</dbReference>
<name>A0A9E2KWI9_9BACT</name>
<dbReference type="EMBL" id="JAHLFM010000017">
    <property type="protein sequence ID" value="MBU3830745.1"/>
    <property type="molecule type" value="Genomic_DNA"/>
</dbReference>
<dbReference type="AlphaFoldDB" id="A0A9E2KWI9"/>
<dbReference type="Pfam" id="PF04200">
    <property type="entry name" value="Lipoprotein_17"/>
    <property type="match status" value="3"/>
</dbReference>
<dbReference type="InterPro" id="IPR038765">
    <property type="entry name" value="Papain-like_cys_pep_sf"/>
</dbReference>
<dbReference type="SUPFAM" id="SSF54001">
    <property type="entry name" value="Cysteine proteinases"/>
    <property type="match status" value="1"/>
</dbReference>